<feature type="transmembrane region" description="Helical" evidence="2">
    <location>
        <begin position="608"/>
        <end position="628"/>
    </location>
</feature>
<reference evidence="3 4" key="1">
    <citation type="submission" date="2017-09" db="EMBL/GenBank/DDBJ databases">
        <title>Depth-based differentiation of microbial function through sediment-hosted aquifers and enrichment of novel symbionts in the deep terrestrial subsurface.</title>
        <authorList>
            <person name="Probst A.J."/>
            <person name="Ladd B."/>
            <person name="Jarett J.K."/>
            <person name="Geller-Mcgrath D.E."/>
            <person name="Sieber C.M."/>
            <person name="Emerson J.B."/>
            <person name="Anantharaman K."/>
            <person name="Thomas B.C."/>
            <person name="Malmstrom R."/>
            <person name="Stieglmeier M."/>
            <person name="Klingl A."/>
            <person name="Woyke T."/>
            <person name="Ryan C.M."/>
            <person name="Banfield J.F."/>
        </authorList>
    </citation>
    <scope>NUCLEOTIDE SEQUENCE [LARGE SCALE GENOMIC DNA]</scope>
    <source>
        <strain evidence="3">CG11_big_fil_rev_8_21_14_0_20_35_14</strain>
    </source>
</reference>
<dbReference type="Pfam" id="PF00400">
    <property type="entry name" value="WD40"/>
    <property type="match status" value="3"/>
</dbReference>
<dbReference type="InterPro" id="IPR011047">
    <property type="entry name" value="Quinoprotein_ADH-like_sf"/>
</dbReference>
<evidence type="ECO:0000313" key="4">
    <source>
        <dbReference type="Proteomes" id="UP000229570"/>
    </source>
</evidence>
<dbReference type="Gene3D" id="2.130.10.10">
    <property type="entry name" value="YVTN repeat-like/Quinoprotein amine dehydrogenase"/>
    <property type="match status" value="2"/>
</dbReference>
<feature type="transmembrane region" description="Helical" evidence="2">
    <location>
        <begin position="566"/>
        <end position="588"/>
    </location>
</feature>
<dbReference type="PANTHER" id="PTHR19879:SF9">
    <property type="entry name" value="TRANSCRIPTION INITIATION FACTOR TFIID SUBUNIT 5"/>
    <property type="match status" value="1"/>
</dbReference>
<comment type="caution">
    <text evidence="3">The sequence shown here is derived from an EMBL/GenBank/DDBJ whole genome shotgun (WGS) entry which is preliminary data.</text>
</comment>
<dbReference type="InterPro" id="IPR001680">
    <property type="entry name" value="WD40_rpt"/>
</dbReference>
<keyword evidence="2" id="KW-1133">Transmembrane helix</keyword>
<proteinExistence type="predicted"/>
<dbReference type="AlphaFoldDB" id="A0A2H0KLW6"/>
<evidence type="ECO:0000313" key="3">
    <source>
        <dbReference type="EMBL" id="PIQ72216.1"/>
    </source>
</evidence>
<keyword evidence="2" id="KW-0472">Membrane</keyword>
<evidence type="ECO:0000256" key="1">
    <source>
        <dbReference type="PROSITE-ProRule" id="PRU00221"/>
    </source>
</evidence>
<sequence>MDFYFFLFSSTCLAEQVVVNSEQQGSSNQQSFGPKLESGSVNPMHGGPGLYTFQTVLINPQEQESDYVKIFIQKGDGKSKFQGFLMTKGTVSPRGTAYEYSKLFTEKDEGTYEFYFEAKFGNKTIYGPSYGGENCQPGMCAACCGGWGGPKIISAKLIEENKIYLFQKDKDELIWSYNVGKNWVTSTAFSFDDKNFAGADNNQNIYFFGITSNNPKWIFTGNTKETGNLGADKGLVAFARNGYLAASLKGVVYLFKTNSNKPIWSHPTGMVLNGLVISEDGKYIAAAGRDTNVYLWKTDSSTPLWSHKIEAKGGLLGGSVIISLAMSPDGKHFVSGTSCPDRSVHVFSPLQPDEIFQAKAGLNFPVGTVSISDDGQYFLAGGGGDPEDPYTAMLYKMGTNEPVWRFDFSRNPVSVVAISSDAKSCVIGSNMDGLIFNDCSSKNPIWKLEGAGHISAIALSKDGSLIASGSLTNHVFLLPIDGSKIIRDWKINNKIESLDMSSKGDYVAVGTGLNRFFIGGAVGENTSGAGGGEIKEQKAKIVKAGSIQNNISPSTPTSQNNNSTQLINILFFLFFLLSCLIFGGYILVIKLNLLKRNNSEKLKLNKKILITLSALLVLFFIINIYFVLSNNSQSRKNLPSRSTKQKIYNNKQATPSQTVKMNSQGTYQKGESGTCGNNVCEGAKGENKLAPKIAQDNKVNRFNFQLENFLGFC</sequence>
<keyword evidence="1" id="KW-0853">WD repeat</keyword>
<dbReference type="Proteomes" id="UP000229570">
    <property type="component" value="Unassembled WGS sequence"/>
</dbReference>
<dbReference type="SUPFAM" id="SSF50969">
    <property type="entry name" value="YVTN repeat-like/Quinoprotein amine dehydrogenase"/>
    <property type="match status" value="1"/>
</dbReference>
<dbReference type="PANTHER" id="PTHR19879">
    <property type="entry name" value="TRANSCRIPTION INITIATION FACTOR TFIID"/>
    <property type="match status" value="1"/>
</dbReference>
<dbReference type="EMBL" id="PCVL01000062">
    <property type="protein sequence ID" value="PIQ72216.1"/>
    <property type="molecule type" value="Genomic_DNA"/>
</dbReference>
<accession>A0A2H0KLW6</accession>
<evidence type="ECO:0008006" key="5">
    <source>
        <dbReference type="Google" id="ProtNLM"/>
    </source>
</evidence>
<dbReference type="InterPro" id="IPR011044">
    <property type="entry name" value="Quino_amine_DH_bsu"/>
</dbReference>
<organism evidence="3 4">
    <name type="scientific">Candidatus Roizmanbacteria bacterium CG11_big_fil_rev_8_21_14_0_20_35_14</name>
    <dbReference type="NCBI Taxonomy" id="1974855"/>
    <lineage>
        <taxon>Bacteria</taxon>
        <taxon>Candidatus Roizmaniibacteriota</taxon>
    </lineage>
</organism>
<name>A0A2H0KLW6_9BACT</name>
<dbReference type="SMART" id="SM00320">
    <property type="entry name" value="WD40"/>
    <property type="match status" value="5"/>
</dbReference>
<protein>
    <recommendedName>
        <fullName evidence="5">Bulb-type lectin domain-containing protein</fullName>
    </recommendedName>
</protein>
<dbReference type="SUPFAM" id="SSF50998">
    <property type="entry name" value="Quinoprotein alcohol dehydrogenase-like"/>
    <property type="match status" value="1"/>
</dbReference>
<gene>
    <name evidence="3" type="ORF">COV86_04110</name>
</gene>
<feature type="repeat" description="WD" evidence="1">
    <location>
        <begin position="272"/>
        <end position="306"/>
    </location>
</feature>
<keyword evidence="2" id="KW-0812">Transmembrane</keyword>
<dbReference type="PROSITE" id="PS50082">
    <property type="entry name" value="WD_REPEATS_2"/>
    <property type="match status" value="1"/>
</dbReference>
<dbReference type="InterPro" id="IPR015943">
    <property type="entry name" value="WD40/YVTN_repeat-like_dom_sf"/>
</dbReference>
<evidence type="ECO:0000256" key="2">
    <source>
        <dbReference type="SAM" id="Phobius"/>
    </source>
</evidence>